<dbReference type="EMBL" id="JAOTOJ010000003">
    <property type="protein sequence ID" value="KAK9405048.1"/>
    <property type="molecule type" value="Genomic_DNA"/>
</dbReference>
<name>A0AAW1BU90_CROAD</name>
<proteinExistence type="predicted"/>
<keyword evidence="2" id="KW-0732">Signal</keyword>
<organism evidence="3 4">
    <name type="scientific">Crotalus adamanteus</name>
    <name type="common">Eastern diamondback rattlesnake</name>
    <dbReference type="NCBI Taxonomy" id="8729"/>
    <lineage>
        <taxon>Eukaryota</taxon>
        <taxon>Metazoa</taxon>
        <taxon>Chordata</taxon>
        <taxon>Craniata</taxon>
        <taxon>Vertebrata</taxon>
        <taxon>Euteleostomi</taxon>
        <taxon>Lepidosauria</taxon>
        <taxon>Squamata</taxon>
        <taxon>Bifurcata</taxon>
        <taxon>Unidentata</taxon>
        <taxon>Episquamata</taxon>
        <taxon>Toxicofera</taxon>
        <taxon>Serpentes</taxon>
        <taxon>Colubroidea</taxon>
        <taxon>Viperidae</taxon>
        <taxon>Crotalinae</taxon>
        <taxon>Crotalus</taxon>
    </lineage>
</organism>
<reference evidence="3 4" key="1">
    <citation type="journal article" date="2024" name="Proc. Natl. Acad. Sci. U.S.A.">
        <title>The genetic regulatory architecture and epigenomic basis for age-related changes in rattlesnake venom.</title>
        <authorList>
            <person name="Hogan M.P."/>
            <person name="Holding M.L."/>
            <person name="Nystrom G.S."/>
            <person name="Colston T.J."/>
            <person name="Bartlett D.A."/>
            <person name="Mason A.J."/>
            <person name="Ellsworth S.A."/>
            <person name="Rautsaw R.M."/>
            <person name="Lawrence K.C."/>
            <person name="Strickland J.L."/>
            <person name="He B."/>
            <person name="Fraser P."/>
            <person name="Margres M.J."/>
            <person name="Gilbert D.M."/>
            <person name="Gibbs H.L."/>
            <person name="Parkinson C.L."/>
            <person name="Rokyta D.R."/>
        </authorList>
    </citation>
    <scope>NUCLEOTIDE SEQUENCE [LARGE SCALE GENOMIC DNA]</scope>
    <source>
        <strain evidence="3">DRR0105</strain>
    </source>
</reference>
<dbReference type="Proteomes" id="UP001474421">
    <property type="component" value="Unassembled WGS sequence"/>
</dbReference>
<keyword evidence="4" id="KW-1185">Reference proteome</keyword>
<feature type="region of interest" description="Disordered" evidence="1">
    <location>
        <begin position="107"/>
        <end position="130"/>
    </location>
</feature>
<comment type="caution">
    <text evidence="3">The sequence shown here is derived from an EMBL/GenBank/DDBJ whole genome shotgun (WGS) entry which is preliminary data.</text>
</comment>
<feature type="signal peptide" evidence="2">
    <location>
        <begin position="1"/>
        <end position="24"/>
    </location>
</feature>
<feature type="region of interest" description="Disordered" evidence="1">
    <location>
        <begin position="504"/>
        <end position="527"/>
    </location>
</feature>
<protein>
    <submittedName>
        <fullName evidence="3">Uncharacterized protein</fullName>
    </submittedName>
</protein>
<evidence type="ECO:0000313" key="4">
    <source>
        <dbReference type="Proteomes" id="UP001474421"/>
    </source>
</evidence>
<evidence type="ECO:0000313" key="3">
    <source>
        <dbReference type="EMBL" id="KAK9405048.1"/>
    </source>
</evidence>
<feature type="chain" id="PRO_5043407596" evidence="2">
    <location>
        <begin position="25"/>
        <end position="568"/>
    </location>
</feature>
<evidence type="ECO:0000256" key="2">
    <source>
        <dbReference type="SAM" id="SignalP"/>
    </source>
</evidence>
<evidence type="ECO:0000256" key="1">
    <source>
        <dbReference type="SAM" id="MobiDB-lite"/>
    </source>
</evidence>
<gene>
    <name evidence="3" type="ORF">NXF25_009875</name>
</gene>
<sequence>MSSGGLLLLLGLLSLWAELTPVSSQDRPRVPKAINIPNIPNTLNVRNVLARMTGHVLGGRSVAVMDSWLSARIPPRGSLVGPARCHFTIGRMLQTHPIPAAAGHCVEEDGPPTSLVRKPEGPRQGGLLAGGEERTEPLAHFGPAHPLDRPVLVLAQSEQPGGGAENFIMSSGGLLLLLGLLSLWAELTPVSSQDRPHATFLVSTTTRLQTDVENLFTVDAKAMPTILRPGMNVATPVLRNLSALGSSILQKNVGGVPKAINIPNILNILNVRNVLARMTGHVLGGRSVSTSSWYMQISVGSFSLLHLQALLSSIKVGAESEQPGGGAENFIMSSGGLLLLLGLLSLWAELTPVSSQDRPHATFLVSTTTRLQTDVENLFTVDAKAMPTILRPGMNVATPVLRNLSALGSSILQKNVGGVPKAINIPNILNILNVRNVLARMTGHVLGGRSVSTSSWYMQISVGSFSLLHLQALLSSIKVGAEVSTIGRMLQTHPIPAAAGHCVEEDGPPTSLVRKPEGPRQGGLLAGGEERTEPLAHFGPAHPLDRPVLVLAQVTGSIPNEETPLNWV</sequence>
<dbReference type="AlphaFoldDB" id="A0AAW1BU90"/>
<accession>A0AAW1BU90</accession>